<comment type="caution">
    <text evidence="2">The sequence shown here is derived from an EMBL/GenBank/DDBJ whole genome shotgun (WGS) entry which is preliminary data.</text>
</comment>
<accession>A0AAP2DM10</accession>
<name>A0AAP2DM10_9BACT</name>
<gene>
    <name evidence="2" type="ORF">KK083_17825</name>
</gene>
<evidence type="ECO:0008006" key="4">
    <source>
        <dbReference type="Google" id="ProtNLM"/>
    </source>
</evidence>
<evidence type="ECO:0000313" key="2">
    <source>
        <dbReference type="EMBL" id="MBT1698756.1"/>
    </source>
</evidence>
<reference evidence="2 3" key="1">
    <citation type="submission" date="2021-05" db="EMBL/GenBank/DDBJ databases">
        <title>A Polyphasic approach of four new species of the genus Ohtaekwangia: Ohtaekwangia histidinii sp. nov., Ohtaekwangia cretensis sp. nov., Ohtaekwangia indiensis sp. nov., Ohtaekwangia reichenbachii sp. nov. from diverse environment.</title>
        <authorList>
            <person name="Octaviana S."/>
        </authorList>
    </citation>
    <scope>NUCLEOTIDE SEQUENCE [LARGE SCALE GENOMIC DNA]</scope>
    <source>
        <strain evidence="2 3">PWU4</strain>
    </source>
</reference>
<proteinExistence type="predicted"/>
<dbReference type="Proteomes" id="UP001319200">
    <property type="component" value="Unassembled WGS sequence"/>
</dbReference>
<sequence length="322" mass="35326">MKKLKTATVALGLAILLTGLTYCSQEVGLPAGKIVNPYDSTNFTPTPGEVFYGTGNYTEYIAGDDASRIILSAPHGGYETPESIRDRTSGVTDADRYTQELTRTIADSILARTGIRPHVIINKLHRKKLDPNRPIGEAAQGDAIAQQAWRDYQYFLAYARAKVVEKMGEGLYLDMHGHGHAIQRIEVGYLLGNADLAKSDEQLNALASSTSIRALASRSTLPFSQLIRGDNSFGTLLHKAGYAAVPSAQDRHPGIGVDYFEGGYCTQTYGSLKQDGVDAIQLECYRTGLRDPEQSRRAFAGKLTDVIVDYFNAHYQIDIRKD</sequence>
<dbReference type="SUPFAM" id="SSF53187">
    <property type="entry name" value="Zn-dependent exopeptidases"/>
    <property type="match status" value="1"/>
</dbReference>
<protein>
    <recommendedName>
        <fullName evidence="4">N-formylglutamate amidohydrolase</fullName>
    </recommendedName>
</protein>
<dbReference type="RefSeq" id="WP_254165515.1">
    <property type="nucleotide sequence ID" value="NZ_JAHESF010000017.1"/>
</dbReference>
<dbReference type="AlphaFoldDB" id="A0AAP2DM10"/>
<evidence type="ECO:0000256" key="1">
    <source>
        <dbReference type="SAM" id="SignalP"/>
    </source>
</evidence>
<feature type="signal peptide" evidence="1">
    <location>
        <begin position="1"/>
        <end position="24"/>
    </location>
</feature>
<organism evidence="2 3">
    <name type="scientific">Chryseosolibacter histidini</name>
    <dbReference type="NCBI Taxonomy" id="2782349"/>
    <lineage>
        <taxon>Bacteria</taxon>
        <taxon>Pseudomonadati</taxon>
        <taxon>Bacteroidota</taxon>
        <taxon>Cytophagia</taxon>
        <taxon>Cytophagales</taxon>
        <taxon>Chryseotaleaceae</taxon>
        <taxon>Chryseosolibacter</taxon>
    </lineage>
</organism>
<keyword evidence="3" id="KW-1185">Reference proteome</keyword>
<evidence type="ECO:0000313" key="3">
    <source>
        <dbReference type="Proteomes" id="UP001319200"/>
    </source>
</evidence>
<feature type="chain" id="PRO_5042961153" description="N-formylglutamate amidohydrolase" evidence="1">
    <location>
        <begin position="25"/>
        <end position="322"/>
    </location>
</feature>
<dbReference type="Gene3D" id="3.40.630.40">
    <property type="entry name" value="Zn-dependent exopeptidases"/>
    <property type="match status" value="1"/>
</dbReference>
<dbReference type="EMBL" id="JAHESF010000017">
    <property type="protein sequence ID" value="MBT1698756.1"/>
    <property type="molecule type" value="Genomic_DNA"/>
</dbReference>
<keyword evidence="1" id="KW-0732">Signal</keyword>